<sequence>MKANQKKLIIVESPTKAKTIANFLDQNYHVIASKGHVRDLSKYAMGIRIQEDKFIPKYIVDKDHEDIVEQILSLAKSASQIYIATDEDREGEAIGYHIAYLIKENQRTSQTKKMSANQILQETLDLEQQTNHAPSNNPIFHFPRIVFHEITKSAILHALKHPKTLDVYKINAQLARRLLDRIVGFSLSSLLANKIAKGMSAGRVQSAALKIVVDREREIQAFKPLIYYNIEGVFEGCIEASLESYRGEKIKKQSLTDAPNALKMVQHLRTQTYQVQEIAHKNKTSPSPPPFMTSTLQQSASTHLGYGPSKTMGIAQRLYEGVATPEGMSGVITYMRTDSLNVAKEAIKAARDFIGTTYGAPYLPSKPKTYTSKNKAAQEAHEAIRPTNLNFTPTVAKDYLKPEEYRLYTLIYNRFLASQMTDALFENQTLRLCCADGTFKASGRKLIFDGYHRVLGECDRDKLLPALQKDQSVRLDKLEAKKCSTEPPTRYSEASLIKTLESLGIGRPSTYAPTIALLANRSYVKLENKQLVPTEDAFVVIGILEKHFSGIVDVAFSAGLEDKLDAIASSKASWQQVLFDFYTPFMDQIEAGKAQIASQKTSVPTGEFCPECGLELVRRKGRFGEFVACSGYPKCKFIKPPTEQTPTPLEPCEKCGKPMVLKKGRFGEFVACSGYPQCKNIRSKAPHPKEEKVVGVCPECSGHIVEKRGRRGLFYGCANYPQCQFISNYPPSDQKCPECGYMLVFKAYKRKPSVWVCLKCTFQKLADV</sequence>
<dbReference type="GO" id="GO:0008270">
    <property type="term" value="F:zinc ion binding"/>
    <property type="evidence" value="ECO:0007669"/>
    <property type="project" value="UniProtKB-KW"/>
</dbReference>
<reference evidence="13" key="2">
    <citation type="submission" date="2019-07" db="EMBL/GenBank/DDBJ databases">
        <authorList>
            <person name="Papic B."/>
        </authorList>
    </citation>
    <scope>NUCLEOTIDE SEQUENCE [LARGE SCALE GENOMIC DNA]</scope>
    <source>
        <strain evidence="13">L8b</strain>
    </source>
</reference>
<feature type="site" description="Interaction with DNA" evidence="10">
    <location>
        <position position="36"/>
    </location>
</feature>
<dbReference type="InterPro" id="IPR003602">
    <property type="entry name" value="Topo_IA_DNA-bd_dom"/>
</dbReference>
<comment type="subunit">
    <text evidence="10">Monomer.</text>
</comment>
<dbReference type="HAMAP" id="MF_00952">
    <property type="entry name" value="Topoisom_1_prok"/>
    <property type="match status" value="1"/>
</dbReference>
<dbReference type="SMART" id="SM00436">
    <property type="entry name" value="TOP1Bc"/>
    <property type="match status" value="1"/>
</dbReference>
<dbReference type="PANTHER" id="PTHR42785:SF1">
    <property type="entry name" value="DNA TOPOISOMERASE"/>
    <property type="match status" value="1"/>
</dbReference>
<feature type="site" description="Interaction with DNA" evidence="10">
    <location>
        <position position="521"/>
    </location>
</feature>
<dbReference type="GO" id="GO:0003677">
    <property type="term" value="F:DNA binding"/>
    <property type="evidence" value="ECO:0007669"/>
    <property type="project" value="UniProtKB-KW"/>
</dbReference>
<evidence type="ECO:0000256" key="4">
    <source>
        <dbReference type="ARBA" id="ARBA00022771"/>
    </source>
</evidence>
<evidence type="ECO:0000256" key="8">
    <source>
        <dbReference type="ARBA" id="ARBA00023125"/>
    </source>
</evidence>
<feature type="site" description="Interaction with DNA" evidence="10">
    <location>
        <position position="180"/>
    </location>
</feature>
<comment type="similarity">
    <text evidence="2 10">Belongs to the type IA topoisomerase family.</text>
</comment>
<dbReference type="InterPro" id="IPR013825">
    <property type="entry name" value="Topo_IA_cen_sub2"/>
</dbReference>
<keyword evidence="7 10" id="KW-0799">Topoisomerase</keyword>
<dbReference type="InterPro" id="IPR028612">
    <property type="entry name" value="Topoisom_1_IA"/>
</dbReference>
<protein>
    <recommendedName>
        <fullName evidence="10">DNA topoisomerase 1</fullName>
        <ecNumber evidence="10">5.6.2.1</ecNumber>
    </recommendedName>
    <alternativeName>
        <fullName evidence="10">DNA topoisomerase I</fullName>
    </alternativeName>
</protein>
<dbReference type="Pfam" id="PF01751">
    <property type="entry name" value="Toprim"/>
    <property type="match status" value="1"/>
</dbReference>
<feature type="site" description="Interaction with DNA" evidence="10">
    <location>
        <position position="176"/>
    </location>
</feature>
<dbReference type="PANTHER" id="PTHR42785">
    <property type="entry name" value="DNA TOPOISOMERASE, TYPE IA, CORE"/>
    <property type="match status" value="1"/>
</dbReference>
<comment type="caution">
    <text evidence="10">Lacks conserved residue(s) required for the propagation of feature annotation.</text>
</comment>
<dbReference type="GO" id="GO:0003917">
    <property type="term" value="F:DNA topoisomerase type I (single strand cut, ATP-independent) activity"/>
    <property type="evidence" value="ECO:0007669"/>
    <property type="project" value="UniProtKB-UniRule"/>
</dbReference>
<dbReference type="NCBIfam" id="TIGR01051">
    <property type="entry name" value="topA_bact"/>
    <property type="match status" value="1"/>
</dbReference>
<feature type="site" description="Interaction with DNA" evidence="10">
    <location>
        <position position="177"/>
    </location>
</feature>
<gene>
    <name evidence="10 13" type="primary">topA</name>
    <name evidence="13" type="ORF">FNE76_00630</name>
</gene>
<dbReference type="InterPro" id="IPR003601">
    <property type="entry name" value="Topo_IA_2"/>
</dbReference>
<dbReference type="RefSeq" id="WP_143928324.1">
    <property type="nucleotide sequence ID" value="NZ_VKGC01000001.1"/>
</dbReference>
<evidence type="ECO:0000256" key="10">
    <source>
        <dbReference type="HAMAP-Rule" id="MF_00952"/>
    </source>
</evidence>
<reference evidence="13" key="1">
    <citation type="submission" date="2019-07" db="EMBL/GenBank/DDBJ databases">
        <title>Helicobacter labacensis sp. nov., Helicobacter mehlei sp. nov. and Helicobacter vulpis sp. nov., isolated from gastric mucosa of red fox (Vulpis vulpis).</title>
        <authorList>
            <person name="Kusar D."/>
            <person name="Gruntar I."/>
            <person name="Pate M."/>
            <person name="Zajc U."/>
            <person name="Ocepek M."/>
        </authorList>
    </citation>
    <scope>NUCLEOTIDE SEQUENCE [LARGE SCALE GENOMIC DNA]</scope>
    <source>
        <strain evidence="13">L8b</strain>
    </source>
</reference>
<feature type="domain" description="Topo IA-type catalytic" evidence="12">
    <location>
        <begin position="166"/>
        <end position="589"/>
    </location>
</feature>
<dbReference type="EC" id="5.6.2.1" evidence="10"/>
<feature type="site" description="Interaction with DNA" evidence="10">
    <location>
        <position position="336"/>
    </location>
</feature>
<evidence type="ECO:0000256" key="1">
    <source>
        <dbReference type="ARBA" id="ARBA00000213"/>
    </source>
</evidence>
<feature type="active site" description="O-(5'-phospho-DNA)-tyrosine intermediate" evidence="10">
    <location>
        <position position="334"/>
    </location>
</feature>
<evidence type="ECO:0000256" key="7">
    <source>
        <dbReference type="ARBA" id="ARBA00023029"/>
    </source>
</evidence>
<dbReference type="Pfam" id="PF01396">
    <property type="entry name" value="Zn_ribbon_Top1"/>
    <property type="match status" value="4"/>
</dbReference>
<keyword evidence="14" id="KW-1185">Reference proteome</keyword>
<evidence type="ECO:0000256" key="9">
    <source>
        <dbReference type="ARBA" id="ARBA00023235"/>
    </source>
</evidence>
<dbReference type="InterPro" id="IPR013824">
    <property type="entry name" value="Topo_IA_cen_sub1"/>
</dbReference>
<proteinExistence type="inferred from homology"/>
<organism evidence="13 14">
    <name type="scientific">Helicobacter mehlei</name>
    <dbReference type="NCBI Taxonomy" id="2316080"/>
    <lineage>
        <taxon>Bacteria</taxon>
        <taxon>Pseudomonadati</taxon>
        <taxon>Campylobacterota</taxon>
        <taxon>Epsilonproteobacteria</taxon>
        <taxon>Campylobacterales</taxon>
        <taxon>Helicobacteraceae</taxon>
        <taxon>Helicobacter</taxon>
    </lineage>
</organism>
<evidence type="ECO:0000313" key="13">
    <source>
        <dbReference type="EMBL" id="TSA87003.1"/>
    </source>
</evidence>
<keyword evidence="6" id="KW-0460">Magnesium</keyword>
<name>A0A553V3E1_9HELI</name>
<dbReference type="InterPro" id="IPR005733">
    <property type="entry name" value="TopoI_bac-type"/>
</dbReference>
<dbReference type="Gene3D" id="3.40.50.140">
    <property type="match status" value="1"/>
</dbReference>
<dbReference type="Pfam" id="PF01131">
    <property type="entry name" value="Topoisom_bac"/>
    <property type="match status" value="1"/>
</dbReference>
<dbReference type="SMART" id="SM00493">
    <property type="entry name" value="TOPRIM"/>
    <property type="match status" value="1"/>
</dbReference>
<dbReference type="Gene3D" id="3.30.65.10">
    <property type="entry name" value="Bacterial Topoisomerase I, domain 1"/>
    <property type="match status" value="3"/>
</dbReference>
<feature type="region of interest" description="Interaction with DNA" evidence="10">
    <location>
        <begin position="200"/>
        <end position="205"/>
    </location>
</feature>
<evidence type="ECO:0000256" key="2">
    <source>
        <dbReference type="ARBA" id="ARBA00009446"/>
    </source>
</evidence>
<keyword evidence="4" id="KW-0863">Zinc-finger</keyword>
<dbReference type="PRINTS" id="PR00417">
    <property type="entry name" value="PRTPISMRASEI"/>
</dbReference>
<dbReference type="GO" id="GO:0005694">
    <property type="term" value="C:chromosome"/>
    <property type="evidence" value="ECO:0007669"/>
    <property type="project" value="InterPro"/>
</dbReference>
<evidence type="ECO:0000256" key="5">
    <source>
        <dbReference type="ARBA" id="ARBA00022833"/>
    </source>
</evidence>
<dbReference type="CDD" id="cd00186">
    <property type="entry name" value="TOP1Ac"/>
    <property type="match status" value="1"/>
</dbReference>
<comment type="function">
    <text evidence="10">Releases the supercoiling and torsional tension of DNA, which is introduced during the DNA replication and transcription, by transiently cleaving and rejoining one strand of the DNA duplex. Introduces a single-strand break via transesterification at a target site in duplex DNA. The scissile phosphodiester is attacked by the catalytic tyrosine of the enzyme, resulting in the formation of a DNA-(5'-phosphotyrosyl)-enzyme intermediate and the expulsion of a 3'-OH DNA strand. The free DNA strand then undergoes passage around the unbroken strand, thus removing DNA supercoils. Finally, in the religation step, the DNA 3'-OH attacks the covalent intermediate to expel the active-site tyrosine and restore the DNA phosphodiester backbone.</text>
</comment>
<dbReference type="CDD" id="cd03363">
    <property type="entry name" value="TOPRIM_TopoIA_TopoI"/>
    <property type="match status" value="1"/>
</dbReference>
<dbReference type="PROSITE" id="PS52039">
    <property type="entry name" value="TOPO_IA_2"/>
    <property type="match status" value="1"/>
</dbReference>
<dbReference type="InterPro" id="IPR034149">
    <property type="entry name" value="TOPRIM_TopoI"/>
</dbReference>
<dbReference type="Gene3D" id="1.10.460.10">
    <property type="entry name" value="Topoisomerase I, domain 2"/>
    <property type="match status" value="1"/>
</dbReference>
<dbReference type="InterPro" id="IPR013497">
    <property type="entry name" value="Topo_IA_cen"/>
</dbReference>
<dbReference type="PROSITE" id="PS00396">
    <property type="entry name" value="TOPO_IA_1"/>
    <property type="match status" value="1"/>
</dbReference>
<dbReference type="PROSITE" id="PS50880">
    <property type="entry name" value="TOPRIM"/>
    <property type="match status" value="1"/>
</dbReference>
<evidence type="ECO:0000259" key="12">
    <source>
        <dbReference type="PROSITE" id="PS52039"/>
    </source>
</evidence>
<dbReference type="InterPro" id="IPR000380">
    <property type="entry name" value="Topo_IA"/>
</dbReference>
<dbReference type="SUPFAM" id="SSF56712">
    <property type="entry name" value="Prokaryotic type I DNA topoisomerase"/>
    <property type="match status" value="1"/>
</dbReference>
<evidence type="ECO:0000259" key="11">
    <source>
        <dbReference type="PROSITE" id="PS50880"/>
    </source>
</evidence>
<dbReference type="Gene3D" id="1.10.290.10">
    <property type="entry name" value="Topoisomerase I, domain 4"/>
    <property type="match status" value="1"/>
</dbReference>
<dbReference type="InterPro" id="IPR023405">
    <property type="entry name" value="Topo_IA_core_domain"/>
</dbReference>
<dbReference type="SUPFAM" id="SSF57783">
    <property type="entry name" value="Zinc beta-ribbon"/>
    <property type="match status" value="3"/>
</dbReference>
<keyword evidence="3" id="KW-0479">Metal-binding</keyword>
<comment type="caution">
    <text evidence="13">The sequence shown here is derived from an EMBL/GenBank/DDBJ whole genome shotgun (WGS) entry which is preliminary data.</text>
</comment>
<keyword evidence="9 10" id="KW-0413">Isomerase</keyword>
<dbReference type="InterPro" id="IPR023406">
    <property type="entry name" value="Topo_IA_AS"/>
</dbReference>
<evidence type="ECO:0000256" key="6">
    <source>
        <dbReference type="ARBA" id="ARBA00022842"/>
    </source>
</evidence>
<dbReference type="GO" id="GO:0006265">
    <property type="term" value="P:DNA topological change"/>
    <property type="evidence" value="ECO:0007669"/>
    <property type="project" value="UniProtKB-UniRule"/>
</dbReference>
<dbReference type="Gene3D" id="2.70.20.10">
    <property type="entry name" value="Topoisomerase I, domain 3"/>
    <property type="match status" value="1"/>
</dbReference>
<evidence type="ECO:0000256" key="3">
    <source>
        <dbReference type="ARBA" id="ARBA00022723"/>
    </source>
</evidence>
<dbReference type="InterPro" id="IPR006171">
    <property type="entry name" value="TOPRIM_dom"/>
</dbReference>
<evidence type="ECO:0000313" key="14">
    <source>
        <dbReference type="Proteomes" id="UP000319322"/>
    </source>
</evidence>
<keyword evidence="5" id="KW-0862">Zinc</keyword>
<dbReference type="InterPro" id="IPR013826">
    <property type="entry name" value="Topo_IA_cen_sub3"/>
</dbReference>
<keyword evidence="8 10" id="KW-0238">DNA-binding</keyword>
<dbReference type="AlphaFoldDB" id="A0A553V3E1"/>
<dbReference type="SMART" id="SM00437">
    <property type="entry name" value="TOP1Ac"/>
    <property type="match status" value="1"/>
</dbReference>
<dbReference type="EMBL" id="VKGC01000001">
    <property type="protein sequence ID" value="TSA87003.1"/>
    <property type="molecule type" value="Genomic_DNA"/>
</dbReference>
<dbReference type="Proteomes" id="UP000319322">
    <property type="component" value="Unassembled WGS sequence"/>
</dbReference>
<accession>A0A553V3E1</accession>
<comment type="catalytic activity">
    <reaction evidence="1 10">
        <text>ATP-independent breakage of single-stranded DNA, followed by passage and rejoining.</text>
        <dbReference type="EC" id="5.6.2.1"/>
    </reaction>
</comment>
<feature type="domain" description="Toprim" evidence="11">
    <location>
        <begin position="6"/>
        <end position="121"/>
    </location>
</feature>
<dbReference type="InterPro" id="IPR013498">
    <property type="entry name" value="Topo_IA_Znf"/>
</dbReference>